<dbReference type="AlphaFoldDB" id="A0A0F9AMJ8"/>
<reference evidence="1" key="1">
    <citation type="journal article" date="2015" name="Nature">
        <title>Complex archaea that bridge the gap between prokaryotes and eukaryotes.</title>
        <authorList>
            <person name="Spang A."/>
            <person name="Saw J.H."/>
            <person name="Jorgensen S.L."/>
            <person name="Zaremba-Niedzwiedzka K."/>
            <person name="Martijn J."/>
            <person name="Lind A.E."/>
            <person name="van Eijk R."/>
            <person name="Schleper C."/>
            <person name="Guy L."/>
            <person name="Ettema T.J."/>
        </authorList>
    </citation>
    <scope>NUCLEOTIDE SEQUENCE</scope>
</reference>
<evidence type="ECO:0000313" key="1">
    <source>
        <dbReference type="EMBL" id="KKK99525.1"/>
    </source>
</evidence>
<gene>
    <name evidence="1" type="ORF">LCGC14_2631890</name>
</gene>
<name>A0A0F9AMJ8_9ZZZZ</name>
<comment type="caution">
    <text evidence="1">The sequence shown here is derived from an EMBL/GenBank/DDBJ whole genome shotgun (WGS) entry which is preliminary data.</text>
</comment>
<dbReference type="EMBL" id="LAZR01045169">
    <property type="protein sequence ID" value="KKK99525.1"/>
    <property type="molecule type" value="Genomic_DNA"/>
</dbReference>
<accession>A0A0F9AMJ8</accession>
<organism evidence="1">
    <name type="scientific">marine sediment metagenome</name>
    <dbReference type="NCBI Taxonomy" id="412755"/>
    <lineage>
        <taxon>unclassified sequences</taxon>
        <taxon>metagenomes</taxon>
        <taxon>ecological metagenomes</taxon>
    </lineage>
</organism>
<proteinExistence type="predicted"/>
<sequence length="156" mass="17577">MGVSTNAHLAYGIDFGEDVEFPWSGDEEYGSDANALEEWWKATKGFKDVTEPDWDAEGSDEKLNAIRAYYAHGEKWLRANPIPVELVKHCSGGYPMFILAVPGTNMWANRGDPASIDVSRLVISFDQGVAFTEFLSVYGIEQPKKLSWLLFSYWDQ</sequence>
<protein>
    <submittedName>
        <fullName evidence="1">Uncharacterized protein</fullName>
    </submittedName>
</protein>